<gene>
    <name evidence="10" type="ORF">AE618_05800</name>
</gene>
<dbReference type="PROSITE" id="PS50979">
    <property type="entry name" value="BC"/>
    <property type="match status" value="1"/>
</dbReference>
<dbReference type="Pfam" id="PF02785">
    <property type="entry name" value="Biotin_carb_C"/>
    <property type="match status" value="1"/>
</dbReference>
<dbReference type="PROSITE" id="PS50968">
    <property type="entry name" value="BIOTINYL_LIPOYL"/>
    <property type="match status" value="1"/>
</dbReference>
<dbReference type="SUPFAM" id="SSF52440">
    <property type="entry name" value="PreATP-grasp domain"/>
    <property type="match status" value="1"/>
</dbReference>
<evidence type="ECO:0000259" key="8">
    <source>
        <dbReference type="PROSITE" id="PS50975"/>
    </source>
</evidence>
<evidence type="ECO:0000256" key="2">
    <source>
        <dbReference type="ARBA" id="ARBA00022598"/>
    </source>
</evidence>
<dbReference type="PANTHER" id="PTHR18866:SF33">
    <property type="entry name" value="METHYLCROTONOYL-COA CARBOXYLASE SUBUNIT ALPHA, MITOCHONDRIAL-RELATED"/>
    <property type="match status" value="1"/>
</dbReference>
<dbReference type="InterPro" id="IPR016185">
    <property type="entry name" value="PreATP-grasp_dom_sf"/>
</dbReference>
<evidence type="ECO:0000256" key="3">
    <source>
        <dbReference type="ARBA" id="ARBA00022741"/>
    </source>
</evidence>
<dbReference type="GO" id="GO:0005524">
    <property type="term" value="F:ATP binding"/>
    <property type="evidence" value="ECO:0007669"/>
    <property type="project" value="UniProtKB-UniRule"/>
</dbReference>
<comment type="caution">
    <text evidence="10">The sequence shown here is derived from an EMBL/GenBank/DDBJ whole genome shotgun (WGS) entry which is preliminary data.</text>
</comment>
<dbReference type="RefSeq" id="WP_054208098.1">
    <property type="nucleotide sequence ID" value="NZ_LGSZ01000025.1"/>
</dbReference>
<accession>A0A0N0MD15</accession>
<dbReference type="PANTHER" id="PTHR18866">
    <property type="entry name" value="CARBOXYLASE:PYRUVATE/ACETYL-COA/PROPIONYL-COA CARBOXYLASE"/>
    <property type="match status" value="1"/>
</dbReference>
<evidence type="ECO:0000256" key="6">
    <source>
        <dbReference type="PROSITE-ProRule" id="PRU00409"/>
    </source>
</evidence>
<dbReference type="GO" id="GO:0046872">
    <property type="term" value="F:metal ion binding"/>
    <property type="evidence" value="ECO:0007669"/>
    <property type="project" value="InterPro"/>
</dbReference>
<dbReference type="Proteomes" id="UP000037822">
    <property type="component" value="Unassembled WGS sequence"/>
</dbReference>
<proteinExistence type="predicted"/>
<keyword evidence="5" id="KW-0092">Biotin</keyword>
<dbReference type="FunFam" id="3.30.470.20:FF:000028">
    <property type="entry name" value="Methylcrotonoyl-CoA carboxylase subunit alpha, mitochondrial"/>
    <property type="match status" value="1"/>
</dbReference>
<reference evidence="10 11" key="1">
    <citation type="submission" date="2015-07" db="EMBL/GenBank/DDBJ databases">
        <title>Whole genome sequencing of Bosea vaviloviae isolated from cave pool.</title>
        <authorList>
            <person name="Tan N.E.H."/>
            <person name="Lee Y.P."/>
            <person name="Gan H.M."/>
            <person name="Barton H."/>
            <person name="Savka M.A."/>
        </authorList>
    </citation>
    <scope>NUCLEOTIDE SEQUENCE [LARGE SCALE GENOMIC DNA]</scope>
    <source>
        <strain evidence="10 11">SD260</strain>
    </source>
</reference>
<evidence type="ECO:0000256" key="4">
    <source>
        <dbReference type="ARBA" id="ARBA00022840"/>
    </source>
</evidence>
<evidence type="ECO:0000256" key="1">
    <source>
        <dbReference type="ARBA" id="ARBA00001953"/>
    </source>
</evidence>
<dbReference type="PATRIC" id="fig|1526658.3.peg.5553"/>
<dbReference type="InterPro" id="IPR005479">
    <property type="entry name" value="CPAse_ATP-bd"/>
</dbReference>
<keyword evidence="4 6" id="KW-0067">ATP-binding</keyword>
<dbReference type="PROSITE" id="PS00867">
    <property type="entry name" value="CPSASE_2"/>
    <property type="match status" value="1"/>
</dbReference>
<dbReference type="Pfam" id="PF00364">
    <property type="entry name" value="Biotin_lipoyl"/>
    <property type="match status" value="1"/>
</dbReference>
<dbReference type="Pfam" id="PF02786">
    <property type="entry name" value="CPSase_L_D2"/>
    <property type="match status" value="1"/>
</dbReference>
<keyword evidence="11" id="KW-1185">Reference proteome</keyword>
<dbReference type="InterPro" id="IPR005481">
    <property type="entry name" value="BC-like_N"/>
</dbReference>
<dbReference type="InterPro" id="IPR011761">
    <property type="entry name" value="ATP-grasp"/>
</dbReference>
<evidence type="ECO:0000259" key="9">
    <source>
        <dbReference type="PROSITE" id="PS50979"/>
    </source>
</evidence>
<dbReference type="SUPFAM" id="SSF51246">
    <property type="entry name" value="Rudiment single hybrid motif"/>
    <property type="match status" value="1"/>
</dbReference>
<dbReference type="EMBL" id="LGSZ01000025">
    <property type="protein sequence ID" value="KPH81912.1"/>
    <property type="molecule type" value="Genomic_DNA"/>
</dbReference>
<dbReference type="InterPro" id="IPR011054">
    <property type="entry name" value="Rudment_hybrid_motif"/>
</dbReference>
<comment type="cofactor">
    <cofactor evidence="1">
        <name>biotin</name>
        <dbReference type="ChEBI" id="CHEBI:57586"/>
    </cofactor>
</comment>
<evidence type="ECO:0000259" key="7">
    <source>
        <dbReference type="PROSITE" id="PS50968"/>
    </source>
</evidence>
<dbReference type="InterPro" id="IPR005482">
    <property type="entry name" value="Biotin_COase_C"/>
</dbReference>
<evidence type="ECO:0000313" key="10">
    <source>
        <dbReference type="EMBL" id="KPH81912.1"/>
    </source>
</evidence>
<dbReference type="InterPro" id="IPR011764">
    <property type="entry name" value="Biotin_carboxylation_dom"/>
</dbReference>
<organism evidence="10 11">
    <name type="scientific">Bosea vaviloviae</name>
    <dbReference type="NCBI Taxonomy" id="1526658"/>
    <lineage>
        <taxon>Bacteria</taxon>
        <taxon>Pseudomonadati</taxon>
        <taxon>Pseudomonadota</taxon>
        <taxon>Alphaproteobacteria</taxon>
        <taxon>Hyphomicrobiales</taxon>
        <taxon>Boseaceae</taxon>
        <taxon>Bosea</taxon>
    </lineage>
</organism>
<dbReference type="OrthoDB" id="9763189at2"/>
<dbReference type="FunFam" id="3.30.1490.20:FF:000003">
    <property type="entry name" value="acetyl-CoA carboxylase isoform X1"/>
    <property type="match status" value="1"/>
</dbReference>
<dbReference type="SMART" id="SM00878">
    <property type="entry name" value="Biotin_carb_C"/>
    <property type="match status" value="1"/>
</dbReference>
<feature type="domain" description="Lipoyl-binding" evidence="7">
    <location>
        <begin position="589"/>
        <end position="665"/>
    </location>
</feature>
<evidence type="ECO:0000256" key="5">
    <source>
        <dbReference type="ARBA" id="ARBA00023267"/>
    </source>
</evidence>
<dbReference type="AlphaFoldDB" id="A0A0N0MD15"/>
<keyword evidence="2" id="KW-0436">Ligase</keyword>
<keyword evidence="3 6" id="KW-0547">Nucleotide-binding</keyword>
<dbReference type="GO" id="GO:0016874">
    <property type="term" value="F:ligase activity"/>
    <property type="evidence" value="ECO:0007669"/>
    <property type="project" value="UniProtKB-KW"/>
</dbReference>
<protein>
    <recommendedName>
        <fullName evidence="12">3-methylcrotonyl-CoA carboxylase</fullName>
    </recommendedName>
</protein>
<dbReference type="SUPFAM" id="SSF51230">
    <property type="entry name" value="Single hybrid motif"/>
    <property type="match status" value="1"/>
</dbReference>
<dbReference type="SUPFAM" id="SSF56059">
    <property type="entry name" value="Glutathione synthetase ATP-binding domain-like"/>
    <property type="match status" value="1"/>
</dbReference>
<dbReference type="PROSITE" id="PS50975">
    <property type="entry name" value="ATP_GRASP"/>
    <property type="match status" value="1"/>
</dbReference>
<dbReference type="CDD" id="cd06850">
    <property type="entry name" value="biotinyl_domain"/>
    <property type="match status" value="1"/>
</dbReference>
<name>A0A0N0MD15_9HYPH</name>
<dbReference type="Gene3D" id="3.30.470.20">
    <property type="entry name" value="ATP-grasp fold, B domain"/>
    <property type="match status" value="1"/>
</dbReference>
<sequence>MFDTILIANRGEIACRIIRTCRRLGIRSVAVHSDADRDALHVRLADTAVRIGPAPARDSYLRADRIIEAALATGAQAIHPGYGFLSERLDLIAACEANGISFIGPSSAAIDAMGDKIRSKQIARDAGVPGVPGYDGADQSPEVLRAEALRIGLPVMVKASAGGGGKGIRKVEDESELDGAILAAAREAQAAFGDGRLLIEKFVTRPRHVEVQVAGDRHGHLVHLFERDCSVQRANQKLIEEAPAPKMEPETRAALHDYALRLSRAISYDNLGTVEFLVDAESEAVFFLEMNTRLQVEHPVTEAITGLDLVEWQIRIAAGETLPLRQDQITCSGHAIEARLTAERADEGFRPDTGRIALWSEPEGLRVDSGVATGSIVSTHYDSLLAKVIAHAPDREGALRALGEGLRRMVVLGLGTIRPFLIDALRQPAFAAGRATTLFLKETWPDGWQQAGADVAELRAVAAALCLATGDGCGAPAAGAGPWRALAGFRLLSPAGRPATTHLSVSLAGDTARLRVESRDGVLRVLGPDGACDVTVARALDNTDWAVQCGGVGSAAKAVRDRDGLLLRYRDFEGPVGIALAVEAAAATRTKSYDSGGTLRAAMPGTVVAIHVAEGDSVVEGQVLAVLESMKLFMDLKSPASGTISRVAIRAGVTVAAGEVLIAIEPDAHQP</sequence>
<evidence type="ECO:0008006" key="12">
    <source>
        <dbReference type="Google" id="ProtNLM"/>
    </source>
</evidence>
<dbReference type="Gene3D" id="2.40.50.100">
    <property type="match status" value="1"/>
</dbReference>
<dbReference type="Pfam" id="PF00289">
    <property type="entry name" value="Biotin_carb_N"/>
    <property type="match status" value="1"/>
</dbReference>
<feature type="domain" description="Biotin carboxylation" evidence="9">
    <location>
        <begin position="1"/>
        <end position="445"/>
    </location>
</feature>
<dbReference type="InterPro" id="IPR011053">
    <property type="entry name" value="Single_hybrid_motif"/>
</dbReference>
<dbReference type="InterPro" id="IPR050856">
    <property type="entry name" value="Biotin_carboxylase_complex"/>
</dbReference>
<dbReference type="FunFam" id="3.40.50.20:FF:000010">
    <property type="entry name" value="Propionyl-CoA carboxylase subunit alpha"/>
    <property type="match status" value="1"/>
</dbReference>
<evidence type="ECO:0000313" key="11">
    <source>
        <dbReference type="Proteomes" id="UP000037822"/>
    </source>
</evidence>
<dbReference type="InterPro" id="IPR000089">
    <property type="entry name" value="Biotin_lipoyl"/>
</dbReference>
<feature type="domain" description="ATP-grasp" evidence="8">
    <location>
        <begin position="120"/>
        <end position="318"/>
    </location>
</feature>